<dbReference type="Gene3D" id="3.40.50.150">
    <property type="entry name" value="Vaccinia Virus protein VP39"/>
    <property type="match status" value="1"/>
</dbReference>
<dbReference type="InterPro" id="IPR029063">
    <property type="entry name" value="SAM-dependent_MTases_sf"/>
</dbReference>
<keyword evidence="4" id="KW-1185">Reference proteome</keyword>
<dbReference type="GO" id="GO:0008168">
    <property type="term" value="F:methyltransferase activity"/>
    <property type="evidence" value="ECO:0007669"/>
    <property type="project" value="UniProtKB-KW"/>
</dbReference>
<evidence type="ECO:0000256" key="1">
    <source>
        <dbReference type="SAM" id="Phobius"/>
    </source>
</evidence>
<dbReference type="InterPro" id="IPR025714">
    <property type="entry name" value="Methyltranfer_dom"/>
</dbReference>
<dbReference type="CDD" id="cd02440">
    <property type="entry name" value="AdoMet_MTases"/>
    <property type="match status" value="1"/>
</dbReference>
<dbReference type="PANTHER" id="PTHR45277">
    <property type="entry name" value="EXPRESSED PROTEIN"/>
    <property type="match status" value="1"/>
</dbReference>
<reference evidence="3 4" key="1">
    <citation type="submission" date="2016-11" db="EMBL/GenBank/DDBJ databases">
        <title>Interaction between Lactobacillus species and yeast in water kefir.</title>
        <authorList>
            <person name="Behr J."/>
            <person name="Xu D."/>
            <person name="Vogel R.F."/>
        </authorList>
    </citation>
    <scope>NUCLEOTIDE SEQUENCE [LARGE SCALE GENOMIC DNA]</scope>
    <source>
        <strain evidence="3 4">TMW 1.1827</strain>
    </source>
</reference>
<keyword evidence="1" id="KW-1133">Transmembrane helix</keyword>
<dbReference type="EMBL" id="CP018180">
    <property type="protein sequence ID" value="AUJ31371.1"/>
    <property type="molecule type" value="Genomic_DNA"/>
</dbReference>
<keyword evidence="3" id="KW-0808">Transferase</keyword>
<dbReference type="Proteomes" id="UP000324497">
    <property type="component" value="Chromosome"/>
</dbReference>
<dbReference type="RefSeq" id="WP_148126243.1">
    <property type="nucleotide sequence ID" value="NZ_CP018180.1"/>
</dbReference>
<sequence>MKKSVDAPLVPLAFILFGLLGLVSAIKVGEWTNFIFPMLFLLLAAVYLHTSLIGKYRIIKKVVAGLNIEKNAQILDLGTGHGAFLIEIARHLQHPGKIIGIDIWNKQDQANNSYENTKKLIVEQQLADVSELLTADMVKLPFKGNNFNYVVASLSIHNLKPAYKRQAAIQEAFRVLKKGGRMVIIDIEHVGEYQQFLQQLGAKEISISNTGINGMYAGLFTKVLIAKK</sequence>
<dbReference type="SUPFAM" id="SSF53335">
    <property type="entry name" value="S-adenosyl-L-methionine-dependent methyltransferases"/>
    <property type="match status" value="1"/>
</dbReference>
<evidence type="ECO:0000313" key="4">
    <source>
        <dbReference type="Proteomes" id="UP000324497"/>
    </source>
</evidence>
<keyword evidence="3" id="KW-0489">Methyltransferase</keyword>
<proteinExistence type="predicted"/>
<dbReference type="AlphaFoldDB" id="A0A3Q8CLG0"/>
<feature type="transmembrane region" description="Helical" evidence="1">
    <location>
        <begin position="35"/>
        <end position="53"/>
    </location>
</feature>
<dbReference type="PANTHER" id="PTHR45277:SF1">
    <property type="entry name" value="EXPRESSED PROTEIN"/>
    <property type="match status" value="1"/>
</dbReference>
<evidence type="ECO:0000313" key="3">
    <source>
        <dbReference type="EMBL" id="AUJ31371.1"/>
    </source>
</evidence>
<name>A0A3Q8CLG0_9LACO</name>
<dbReference type="Pfam" id="PF13847">
    <property type="entry name" value="Methyltransf_31"/>
    <property type="match status" value="1"/>
</dbReference>
<organism evidence="3 4">
    <name type="scientific">Liquorilactobacillus nagelii</name>
    <dbReference type="NCBI Taxonomy" id="82688"/>
    <lineage>
        <taxon>Bacteria</taxon>
        <taxon>Bacillati</taxon>
        <taxon>Bacillota</taxon>
        <taxon>Bacilli</taxon>
        <taxon>Lactobacillales</taxon>
        <taxon>Lactobacillaceae</taxon>
        <taxon>Liquorilactobacillus</taxon>
    </lineage>
</organism>
<keyword evidence="1" id="KW-0812">Transmembrane</keyword>
<protein>
    <submittedName>
        <fullName evidence="3">SAM-dependent methyltransferase</fullName>
    </submittedName>
</protein>
<gene>
    <name evidence="3" type="ORF">BSQ50_01590</name>
</gene>
<feature type="domain" description="Methyltransferase" evidence="2">
    <location>
        <begin position="69"/>
        <end position="194"/>
    </location>
</feature>
<dbReference type="GO" id="GO:0032259">
    <property type="term" value="P:methylation"/>
    <property type="evidence" value="ECO:0007669"/>
    <property type="project" value="UniProtKB-KW"/>
</dbReference>
<keyword evidence="1" id="KW-0472">Membrane</keyword>
<dbReference type="KEGG" id="lng:BSQ50_01590"/>
<evidence type="ECO:0000259" key="2">
    <source>
        <dbReference type="Pfam" id="PF13847"/>
    </source>
</evidence>
<accession>A0A3Q8CLG0</accession>